<organism evidence="1 2">
    <name type="scientific">Podospora bellae-mahoneyi</name>
    <dbReference type="NCBI Taxonomy" id="2093777"/>
    <lineage>
        <taxon>Eukaryota</taxon>
        <taxon>Fungi</taxon>
        <taxon>Dikarya</taxon>
        <taxon>Ascomycota</taxon>
        <taxon>Pezizomycotina</taxon>
        <taxon>Sordariomycetes</taxon>
        <taxon>Sordariomycetidae</taxon>
        <taxon>Sordariales</taxon>
        <taxon>Podosporaceae</taxon>
        <taxon>Podospora</taxon>
    </lineage>
</organism>
<dbReference type="RefSeq" id="XP_062731163.1">
    <property type="nucleotide sequence ID" value="XM_062872857.1"/>
</dbReference>
<evidence type="ECO:0000313" key="2">
    <source>
        <dbReference type="Proteomes" id="UP001322138"/>
    </source>
</evidence>
<accession>A0ABR0FHE8</accession>
<dbReference type="EMBL" id="JAFFGZ010000007">
    <property type="protein sequence ID" value="KAK4642187.1"/>
    <property type="molecule type" value="Genomic_DNA"/>
</dbReference>
<protein>
    <submittedName>
        <fullName evidence="1">Uncharacterized protein</fullName>
    </submittedName>
</protein>
<comment type="caution">
    <text evidence="1">The sequence shown here is derived from an EMBL/GenBank/DDBJ whole genome shotgun (WGS) entry which is preliminary data.</text>
</comment>
<reference evidence="1 2" key="1">
    <citation type="journal article" date="2023" name="bioRxiv">
        <title>High-quality genome assemblies of four members of thePodospora anserinaspecies complex.</title>
        <authorList>
            <person name="Ament-Velasquez S.L."/>
            <person name="Vogan A.A."/>
            <person name="Wallerman O."/>
            <person name="Hartmann F."/>
            <person name="Gautier V."/>
            <person name="Silar P."/>
            <person name="Giraud T."/>
            <person name="Johannesson H."/>
        </authorList>
    </citation>
    <scope>NUCLEOTIDE SEQUENCE [LARGE SCALE GENOMIC DNA]</scope>
    <source>
        <strain evidence="1 2">CBS 112042</strain>
    </source>
</reference>
<evidence type="ECO:0000313" key="1">
    <source>
        <dbReference type="EMBL" id="KAK4642187.1"/>
    </source>
</evidence>
<dbReference type="Proteomes" id="UP001322138">
    <property type="component" value="Unassembled WGS sequence"/>
</dbReference>
<sequence>MSLALVHQTNHLKLVEQVWTRGFGQLSQEKYNIDAAIRIIIGQPHAKHPGQAFKYYPPRAKLDSASDLDLVSVSYLRQANALEHVTLVPIPEDTQIAIRGVGNGSLTPTHRVLLKWYGHGERKIHEGWFDLVDFPDIDILLGTASFRRSLL</sequence>
<dbReference type="GeneID" id="87892170"/>
<name>A0ABR0FHE8_9PEZI</name>
<proteinExistence type="predicted"/>
<keyword evidence="2" id="KW-1185">Reference proteome</keyword>
<gene>
    <name evidence="1" type="ORF">QC761_0081910</name>
</gene>